<reference evidence="8 9" key="1">
    <citation type="submission" date="2019-11" db="EMBL/GenBank/DDBJ databases">
        <title>Pedobacter petrophilus genome.</title>
        <authorList>
            <person name="Feldbauer M.J."/>
            <person name="Newman J.D."/>
        </authorList>
    </citation>
    <scope>NUCLEOTIDE SEQUENCE [LARGE SCALE GENOMIC DNA]</scope>
    <source>
        <strain evidence="8 9">LMG 29686</strain>
    </source>
</reference>
<dbReference type="GO" id="GO:0016987">
    <property type="term" value="F:sigma factor activity"/>
    <property type="evidence" value="ECO:0007669"/>
    <property type="project" value="UniProtKB-KW"/>
</dbReference>
<proteinExistence type="inferred from homology"/>
<dbReference type="GO" id="GO:0003677">
    <property type="term" value="F:DNA binding"/>
    <property type="evidence" value="ECO:0007669"/>
    <property type="project" value="UniProtKB-KW"/>
</dbReference>
<sequence>MNLQSYNDQDLVKVYITGNENGLQELLRRHKSKIYTSIYLLVKDQYLAEDIFQDAFIKVINTLRSGRYNEEGKFLPWVMRIAHNLVIDHFRKEKRTPIITSSDGMDVFNTLQFYDESAEDKMLRDQTHKDLKEMIHLLPDEQKEVLLMRHYADLSFKEIADLTDVSINTALGRMRYALSNLRKMLKTKEMTYKG</sequence>
<dbReference type="InterPro" id="IPR039425">
    <property type="entry name" value="RNA_pol_sigma-70-like"/>
</dbReference>
<keyword evidence="4" id="KW-0238">DNA-binding</keyword>
<keyword evidence="3" id="KW-0731">Sigma factor</keyword>
<dbReference type="Pfam" id="PF04542">
    <property type="entry name" value="Sigma70_r2"/>
    <property type="match status" value="1"/>
</dbReference>
<dbReference type="InterPro" id="IPR013325">
    <property type="entry name" value="RNA_pol_sigma_r2"/>
</dbReference>
<name>A0A7K0FT15_9SPHI</name>
<dbReference type="RefSeq" id="WP_154278928.1">
    <property type="nucleotide sequence ID" value="NZ_JBHUJQ010000001.1"/>
</dbReference>
<dbReference type="Pfam" id="PF08281">
    <property type="entry name" value="Sigma70_r4_2"/>
    <property type="match status" value="1"/>
</dbReference>
<feature type="domain" description="RNA polymerase sigma factor 70 region 4 type 2" evidence="7">
    <location>
        <begin position="130"/>
        <end position="170"/>
    </location>
</feature>
<evidence type="ECO:0000256" key="5">
    <source>
        <dbReference type="ARBA" id="ARBA00023163"/>
    </source>
</evidence>
<dbReference type="Gene3D" id="1.10.10.10">
    <property type="entry name" value="Winged helix-like DNA-binding domain superfamily/Winged helix DNA-binding domain"/>
    <property type="match status" value="1"/>
</dbReference>
<dbReference type="InterPro" id="IPR013324">
    <property type="entry name" value="RNA_pol_sigma_r3/r4-like"/>
</dbReference>
<keyword evidence="5" id="KW-0804">Transcription</keyword>
<evidence type="ECO:0000256" key="4">
    <source>
        <dbReference type="ARBA" id="ARBA00023125"/>
    </source>
</evidence>
<dbReference type="AlphaFoldDB" id="A0A7K0FT15"/>
<keyword evidence="2" id="KW-0805">Transcription regulation</keyword>
<evidence type="ECO:0000256" key="3">
    <source>
        <dbReference type="ARBA" id="ARBA00023082"/>
    </source>
</evidence>
<dbReference type="OrthoDB" id="9790423at2"/>
<comment type="caution">
    <text evidence="8">The sequence shown here is derived from an EMBL/GenBank/DDBJ whole genome shotgun (WGS) entry which is preliminary data.</text>
</comment>
<dbReference type="InterPro" id="IPR013249">
    <property type="entry name" value="RNA_pol_sigma70_r4_t2"/>
</dbReference>
<evidence type="ECO:0000259" key="7">
    <source>
        <dbReference type="Pfam" id="PF08281"/>
    </source>
</evidence>
<organism evidence="8 9">
    <name type="scientific">Pedobacter petrophilus</name>
    <dbReference type="NCBI Taxonomy" id="1908241"/>
    <lineage>
        <taxon>Bacteria</taxon>
        <taxon>Pseudomonadati</taxon>
        <taxon>Bacteroidota</taxon>
        <taxon>Sphingobacteriia</taxon>
        <taxon>Sphingobacteriales</taxon>
        <taxon>Sphingobacteriaceae</taxon>
        <taxon>Pedobacter</taxon>
    </lineage>
</organism>
<gene>
    <name evidence="8" type="ORF">GJU39_01540</name>
</gene>
<dbReference type="Proteomes" id="UP000487757">
    <property type="component" value="Unassembled WGS sequence"/>
</dbReference>
<evidence type="ECO:0000313" key="9">
    <source>
        <dbReference type="Proteomes" id="UP000487757"/>
    </source>
</evidence>
<evidence type="ECO:0000256" key="2">
    <source>
        <dbReference type="ARBA" id="ARBA00023015"/>
    </source>
</evidence>
<dbReference type="SUPFAM" id="SSF88659">
    <property type="entry name" value="Sigma3 and sigma4 domains of RNA polymerase sigma factors"/>
    <property type="match status" value="1"/>
</dbReference>
<evidence type="ECO:0000259" key="6">
    <source>
        <dbReference type="Pfam" id="PF04542"/>
    </source>
</evidence>
<feature type="domain" description="RNA polymerase sigma-70 region 2" evidence="6">
    <location>
        <begin position="26"/>
        <end position="96"/>
    </location>
</feature>
<dbReference type="InterPro" id="IPR007627">
    <property type="entry name" value="RNA_pol_sigma70_r2"/>
</dbReference>
<evidence type="ECO:0000313" key="8">
    <source>
        <dbReference type="EMBL" id="MRX74757.1"/>
    </source>
</evidence>
<dbReference type="InterPro" id="IPR036388">
    <property type="entry name" value="WH-like_DNA-bd_sf"/>
</dbReference>
<evidence type="ECO:0000256" key="1">
    <source>
        <dbReference type="ARBA" id="ARBA00010641"/>
    </source>
</evidence>
<protein>
    <submittedName>
        <fullName evidence="8">Sigma-70 family RNA polymerase sigma factor</fullName>
    </submittedName>
</protein>
<dbReference type="PANTHER" id="PTHR43133">
    <property type="entry name" value="RNA POLYMERASE ECF-TYPE SIGMA FACTO"/>
    <property type="match status" value="1"/>
</dbReference>
<dbReference type="NCBIfam" id="TIGR02937">
    <property type="entry name" value="sigma70-ECF"/>
    <property type="match status" value="1"/>
</dbReference>
<dbReference type="EMBL" id="WKKH01000002">
    <property type="protein sequence ID" value="MRX74757.1"/>
    <property type="molecule type" value="Genomic_DNA"/>
</dbReference>
<dbReference type="PANTHER" id="PTHR43133:SF8">
    <property type="entry name" value="RNA POLYMERASE SIGMA FACTOR HI_1459-RELATED"/>
    <property type="match status" value="1"/>
</dbReference>
<dbReference type="CDD" id="cd06171">
    <property type="entry name" value="Sigma70_r4"/>
    <property type="match status" value="1"/>
</dbReference>
<dbReference type="Gene3D" id="1.10.1740.10">
    <property type="match status" value="1"/>
</dbReference>
<accession>A0A7K0FT15</accession>
<dbReference type="SUPFAM" id="SSF88946">
    <property type="entry name" value="Sigma2 domain of RNA polymerase sigma factors"/>
    <property type="match status" value="1"/>
</dbReference>
<dbReference type="InterPro" id="IPR014284">
    <property type="entry name" value="RNA_pol_sigma-70_dom"/>
</dbReference>
<comment type="similarity">
    <text evidence="1">Belongs to the sigma-70 factor family. ECF subfamily.</text>
</comment>
<dbReference type="GO" id="GO:0006352">
    <property type="term" value="P:DNA-templated transcription initiation"/>
    <property type="evidence" value="ECO:0007669"/>
    <property type="project" value="InterPro"/>
</dbReference>
<keyword evidence="9" id="KW-1185">Reference proteome</keyword>